<evidence type="ECO:0000256" key="7">
    <source>
        <dbReference type="ARBA" id="ARBA00022989"/>
    </source>
</evidence>
<dbReference type="InterPro" id="IPR025993">
    <property type="entry name" value="Ceramide_glucosylTrfase"/>
</dbReference>
<dbReference type="PANTHER" id="PTHR12726">
    <property type="entry name" value="CERAMIDE GLUCOSYLTRANSFERASE"/>
    <property type="match status" value="1"/>
</dbReference>
<gene>
    <name evidence="10" type="ORF">GRX66_10255</name>
</gene>
<dbReference type="AlphaFoldDB" id="A0A6B0SGV2"/>
<comment type="pathway">
    <text evidence="3">Sphingolipid metabolism.</text>
</comment>
<feature type="transmembrane region" description="Helical" evidence="9">
    <location>
        <begin position="229"/>
        <end position="255"/>
    </location>
</feature>
<dbReference type="SUPFAM" id="SSF53448">
    <property type="entry name" value="Nucleotide-diphospho-sugar transferases"/>
    <property type="match status" value="1"/>
</dbReference>
<evidence type="ECO:0000313" key="10">
    <source>
        <dbReference type="EMBL" id="MXR20965.1"/>
    </source>
</evidence>
<dbReference type="Gene3D" id="3.90.550.10">
    <property type="entry name" value="Spore Coat Polysaccharide Biosynthesis Protein SpsA, Chain A"/>
    <property type="match status" value="1"/>
</dbReference>
<comment type="caution">
    <text evidence="10">The sequence shown here is derived from an EMBL/GenBank/DDBJ whole genome shotgun (WGS) entry which is preliminary data.</text>
</comment>
<evidence type="ECO:0000313" key="11">
    <source>
        <dbReference type="Proteomes" id="UP000471521"/>
    </source>
</evidence>
<dbReference type="GO" id="GO:0008120">
    <property type="term" value="F:ceramide glucosyltransferase activity"/>
    <property type="evidence" value="ECO:0007669"/>
    <property type="project" value="TreeGrafter"/>
</dbReference>
<evidence type="ECO:0000256" key="5">
    <source>
        <dbReference type="ARBA" id="ARBA00022679"/>
    </source>
</evidence>
<evidence type="ECO:0000256" key="8">
    <source>
        <dbReference type="ARBA" id="ARBA00023136"/>
    </source>
</evidence>
<evidence type="ECO:0000256" key="6">
    <source>
        <dbReference type="ARBA" id="ARBA00022692"/>
    </source>
</evidence>
<reference evidence="10 11" key="1">
    <citation type="submission" date="2019-12" db="EMBL/GenBank/DDBJ databases">
        <title>Isolation and characterization of three novel carbon monoxide-oxidizing members of Halobacteria from salione crusts and soils.</title>
        <authorList>
            <person name="Myers M.R."/>
            <person name="King G.M."/>
        </authorList>
    </citation>
    <scope>NUCLEOTIDE SEQUENCE [LARGE SCALE GENOMIC DNA]</scope>
    <source>
        <strain evidence="10 11">PCN9</strain>
    </source>
</reference>
<evidence type="ECO:0000256" key="1">
    <source>
        <dbReference type="ARBA" id="ARBA00004141"/>
    </source>
</evidence>
<evidence type="ECO:0000256" key="2">
    <source>
        <dbReference type="ARBA" id="ARBA00004760"/>
    </source>
</evidence>
<dbReference type="Pfam" id="PF13506">
    <property type="entry name" value="Glyco_transf_21"/>
    <property type="match status" value="1"/>
</dbReference>
<sequence length="321" mass="34639">MTDPSTGREASVPTESPPVSVLLPTVTWTDACREVCEQLGPRDELLIVCDSPDDPVADSAAARLDGARLVVAGEPVGCSGKCNAIATGMEAATNDRIVWTDDDFHHPPDWLEQLTADYERQGPTTEAPVFVGRDPLAYLLEPSYATSTALAAAGHMAWGGAVVFDRADVDEGALLHDLRRTVNDDGTLGEHVDFTGAGRTRPVEIGGTIRETLERHTRFMQASLRHGRAAWGLLAVVSTLIGVAALLNPLVGFVATTLGYAAMYAALGIRRWTVLLAYPATVLGPVLIAYGLARRTFVWGGRRYRWRSMFDVEVITSRGRP</sequence>
<name>A0A6B0SGV2_9EURY</name>
<evidence type="ECO:0000256" key="9">
    <source>
        <dbReference type="SAM" id="Phobius"/>
    </source>
</evidence>
<comment type="pathway">
    <text evidence="2">Lipid metabolism; sphingolipid metabolism.</text>
</comment>
<keyword evidence="7 9" id="KW-1133">Transmembrane helix</keyword>
<protein>
    <submittedName>
        <fullName evidence="10">Glycosyltransferase</fullName>
    </submittedName>
</protein>
<dbReference type="CDD" id="cd00761">
    <property type="entry name" value="Glyco_tranf_GTA_type"/>
    <property type="match status" value="1"/>
</dbReference>
<evidence type="ECO:0000256" key="3">
    <source>
        <dbReference type="ARBA" id="ARBA00004991"/>
    </source>
</evidence>
<organism evidence="10 11">
    <name type="scientific">Halobacterium bonnevillei</name>
    <dbReference type="NCBI Taxonomy" id="2692200"/>
    <lineage>
        <taxon>Archaea</taxon>
        <taxon>Methanobacteriati</taxon>
        <taxon>Methanobacteriota</taxon>
        <taxon>Stenosarchaea group</taxon>
        <taxon>Halobacteria</taxon>
        <taxon>Halobacteriales</taxon>
        <taxon>Halobacteriaceae</taxon>
        <taxon>Halobacterium</taxon>
    </lineage>
</organism>
<dbReference type="Proteomes" id="UP000471521">
    <property type="component" value="Unassembled WGS sequence"/>
</dbReference>
<keyword evidence="6 9" id="KW-0812">Transmembrane</keyword>
<proteinExistence type="predicted"/>
<comment type="subcellular location">
    <subcellularLocation>
        <location evidence="1">Membrane</location>
        <topology evidence="1">Multi-pass membrane protein</topology>
    </subcellularLocation>
</comment>
<dbReference type="InterPro" id="IPR029044">
    <property type="entry name" value="Nucleotide-diphossugar_trans"/>
</dbReference>
<dbReference type="GO" id="GO:0016020">
    <property type="term" value="C:membrane"/>
    <property type="evidence" value="ECO:0007669"/>
    <property type="project" value="UniProtKB-SubCell"/>
</dbReference>
<keyword evidence="5 10" id="KW-0808">Transferase</keyword>
<dbReference type="EMBL" id="WUUU01000074">
    <property type="protein sequence ID" value="MXR20965.1"/>
    <property type="molecule type" value="Genomic_DNA"/>
</dbReference>
<keyword evidence="11" id="KW-1185">Reference proteome</keyword>
<dbReference type="PANTHER" id="PTHR12726:SF0">
    <property type="entry name" value="CERAMIDE GLUCOSYLTRANSFERASE"/>
    <property type="match status" value="1"/>
</dbReference>
<dbReference type="GO" id="GO:0006679">
    <property type="term" value="P:glucosylceramide biosynthetic process"/>
    <property type="evidence" value="ECO:0007669"/>
    <property type="project" value="TreeGrafter"/>
</dbReference>
<keyword evidence="4" id="KW-0328">Glycosyltransferase</keyword>
<feature type="transmembrane region" description="Helical" evidence="9">
    <location>
        <begin position="275"/>
        <end position="293"/>
    </location>
</feature>
<evidence type="ECO:0000256" key="4">
    <source>
        <dbReference type="ARBA" id="ARBA00022676"/>
    </source>
</evidence>
<keyword evidence="8 9" id="KW-0472">Membrane</keyword>
<accession>A0A6B0SGV2</accession>